<keyword evidence="2" id="KW-0808">Transferase</keyword>
<name>A0ABV7YJG7_9ACTN</name>
<proteinExistence type="predicted"/>
<reference evidence="3" key="1">
    <citation type="journal article" date="2019" name="Int. J. Syst. Evol. Microbiol.">
        <title>The Global Catalogue of Microorganisms (GCM) 10K type strain sequencing project: providing services to taxonomists for standard genome sequencing and annotation.</title>
        <authorList>
            <consortium name="The Broad Institute Genomics Platform"/>
            <consortium name="The Broad Institute Genome Sequencing Center for Infectious Disease"/>
            <person name="Wu L."/>
            <person name="Ma J."/>
        </authorList>
    </citation>
    <scope>NUCLEOTIDE SEQUENCE [LARGE SCALE GENOMIC DNA]</scope>
    <source>
        <strain evidence="3">CGMCC 4.7241</strain>
    </source>
</reference>
<protein>
    <submittedName>
        <fullName evidence="2">Class I SAM-dependent methyltransferase</fullName>
        <ecNumber evidence="2">2.1.1.-</ecNumber>
    </submittedName>
</protein>
<dbReference type="GO" id="GO:0032259">
    <property type="term" value="P:methylation"/>
    <property type="evidence" value="ECO:0007669"/>
    <property type="project" value="UniProtKB-KW"/>
</dbReference>
<dbReference type="RefSeq" id="WP_205115037.1">
    <property type="nucleotide sequence ID" value="NZ_JAFBCM010000001.1"/>
</dbReference>
<dbReference type="Proteomes" id="UP001595699">
    <property type="component" value="Unassembled WGS sequence"/>
</dbReference>
<dbReference type="EC" id="2.1.1.-" evidence="2"/>
<evidence type="ECO:0000313" key="2">
    <source>
        <dbReference type="EMBL" id="MFC3764230.1"/>
    </source>
</evidence>
<dbReference type="GO" id="GO:0008168">
    <property type="term" value="F:methyltransferase activity"/>
    <property type="evidence" value="ECO:0007669"/>
    <property type="project" value="UniProtKB-KW"/>
</dbReference>
<keyword evidence="2" id="KW-0489">Methyltransferase</keyword>
<keyword evidence="3" id="KW-1185">Reference proteome</keyword>
<dbReference type="InterPro" id="IPR025714">
    <property type="entry name" value="Methyltranfer_dom"/>
</dbReference>
<dbReference type="Gene3D" id="3.40.50.150">
    <property type="entry name" value="Vaccinia Virus protein VP39"/>
    <property type="match status" value="1"/>
</dbReference>
<feature type="domain" description="Methyltransferase" evidence="1">
    <location>
        <begin position="41"/>
        <end position="149"/>
    </location>
</feature>
<evidence type="ECO:0000313" key="3">
    <source>
        <dbReference type="Proteomes" id="UP001595699"/>
    </source>
</evidence>
<dbReference type="PANTHER" id="PTHR43861">
    <property type="entry name" value="TRANS-ACONITATE 2-METHYLTRANSFERASE-RELATED"/>
    <property type="match status" value="1"/>
</dbReference>
<dbReference type="Pfam" id="PF13847">
    <property type="entry name" value="Methyltransf_31"/>
    <property type="match status" value="1"/>
</dbReference>
<dbReference type="InterPro" id="IPR029063">
    <property type="entry name" value="SAM-dependent_MTases_sf"/>
</dbReference>
<dbReference type="SUPFAM" id="SSF53335">
    <property type="entry name" value="S-adenosyl-L-methionine-dependent methyltransferases"/>
    <property type="match status" value="1"/>
</dbReference>
<comment type="caution">
    <text evidence="2">The sequence shown here is derived from an EMBL/GenBank/DDBJ whole genome shotgun (WGS) entry which is preliminary data.</text>
</comment>
<organism evidence="2 3">
    <name type="scientific">Tenggerimyces flavus</name>
    <dbReference type="NCBI Taxonomy" id="1708749"/>
    <lineage>
        <taxon>Bacteria</taxon>
        <taxon>Bacillati</taxon>
        <taxon>Actinomycetota</taxon>
        <taxon>Actinomycetes</taxon>
        <taxon>Propionibacteriales</taxon>
        <taxon>Nocardioidaceae</taxon>
        <taxon>Tenggerimyces</taxon>
    </lineage>
</organism>
<dbReference type="EMBL" id="JBHRZH010000023">
    <property type="protein sequence ID" value="MFC3764230.1"/>
    <property type="molecule type" value="Genomic_DNA"/>
</dbReference>
<dbReference type="CDD" id="cd02440">
    <property type="entry name" value="AdoMet_MTases"/>
    <property type="match status" value="1"/>
</dbReference>
<evidence type="ECO:0000259" key="1">
    <source>
        <dbReference type="Pfam" id="PF13847"/>
    </source>
</evidence>
<gene>
    <name evidence="2" type="ORF">ACFOUW_25570</name>
</gene>
<accession>A0ABV7YJG7</accession>
<sequence>MATINDEYVIGHTTSELLRIDQQAKLLEPATRAIMQVAGLRPGMRVLDVGTGLGDAALTAAELVGPDGQVVGVDRDAEALSQARERARARGLDNVRFEQGEAGEWDTGGQFDAVVGRLVLVFCKDPARVVRHHAASLRPGGLYLAMEWDYLTARADPFCPTVYRTVALMAAAVRHAGMDPALGARLDGVLDEAGITETEALGFRPFTTTKDGAKALTGLVSTMLPLMEHSGLVDSPDFGLETLRHRIAAEVAEANATFVLPTLVGAWGRTAR</sequence>